<evidence type="ECO:0000256" key="2">
    <source>
        <dbReference type="ARBA" id="ARBA00006464"/>
    </source>
</evidence>
<accession>A0ABS8ES48</accession>
<keyword evidence="4 7" id="KW-0812">Transmembrane</keyword>
<comment type="similarity">
    <text evidence="2">Belongs to the bacterial sugar transferase family.</text>
</comment>
<keyword evidence="10" id="KW-1185">Reference proteome</keyword>
<reference evidence="9 10" key="1">
    <citation type="submission" date="2021-10" db="EMBL/GenBank/DDBJ databases">
        <title>Anaerobic single-cell dispensing facilitates the cultivation of human gut bacteria.</title>
        <authorList>
            <person name="Afrizal A."/>
        </authorList>
    </citation>
    <scope>NUCLEOTIDE SEQUENCE [LARGE SCALE GENOMIC DNA]</scope>
    <source>
        <strain evidence="9 10">CLA-AA-H246</strain>
    </source>
</reference>
<evidence type="ECO:0000256" key="4">
    <source>
        <dbReference type="ARBA" id="ARBA00022692"/>
    </source>
</evidence>
<dbReference type="InterPro" id="IPR003362">
    <property type="entry name" value="Bact_transf"/>
</dbReference>
<dbReference type="Proteomes" id="UP001299235">
    <property type="component" value="Unassembled WGS sequence"/>
</dbReference>
<evidence type="ECO:0000313" key="9">
    <source>
        <dbReference type="EMBL" id="MCC2147789.1"/>
    </source>
</evidence>
<dbReference type="PANTHER" id="PTHR30576:SF0">
    <property type="entry name" value="UNDECAPRENYL-PHOSPHATE N-ACETYLGALACTOSAMINYL 1-PHOSPHATE TRANSFERASE-RELATED"/>
    <property type="match status" value="1"/>
</dbReference>
<evidence type="ECO:0000256" key="3">
    <source>
        <dbReference type="ARBA" id="ARBA00022679"/>
    </source>
</evidence>
<comment type="caution">
    <text evidence="9">The sequence shown here is derived from an EMBL/GenBank/DDBJ whole genome shotgun (WGS) entry which is preliminary data.</text>
</comment>
<evidence type="ECO:0000256" key="7">
    <source>
        <dbReference type="SAM" id="Phobius"/>
    </source>
</evidence>
<evidence type="ECO:0000256" key="5">
    <source>
        <dbReference type="ARBA" id="ARBA00022989"/>
    </source>
</evidence>
<dbReference type="InterPro" id="IPR017475">
    <property type="entry name" value="EPS_sugar_tfrase"/>
</dbReference>
<proteinExistence type="inferred from homology"/>
<gene>
    <name evidence="9" type="ORF">LKD42_00750</name>
</gene>
<feature type="transmembrane region" description="Helical" evidence="7">
    <location>
        <begin position="115"/>
        <end position="137"/>
    </location>
</feature>
<feature type="transmembrane region" description="Helical" evidence="7">
    <location>
        <begin position="51"/>
        <end position="69"/>
    </location>
</feature>
<feature type="transmembrane region" description="Helical" evidence="7">
    <location>
        <begin position="12"/>
        <end position="31"/>
    </location>
</feature>
<dbReference type="RefSeq" id="WP_147632568.1">
    <property type="nucleotide sequence ID" value="NZ_JAJEQE010000001.1"/>
</dbReference>
<evidence type="ECO:0000256" key="6">
    <source>
        <dbReference type="ARBA" id="ARBA00023136"/>
    </source>
</evidence>
<feature type="transmembrane region" description="Helical" evidence="7">
    <location>
        <begin position="263"/>
        <end position="287"/>
    </location>
</feature>
<comment type="subcellular location">
    <subcellularLocation>
        <location evidence="1">Membrane</location>
        <topology evidence="1">Multi-pass membrane protein</topology>
    </subcellularLocation>
</comment>
<feature type="transmembrane region" description="Helical" evidence="7">
    <location>
        <begin position="81"/>
        <end position="103"/>
    </location>
</feature>
<dbReference type="PANTHER" id="PTHR30576">
    <property type="entry name" value="COLANIC BIOSYNTHESIS UDP-GLUCOSE LIPID CARRIER TRANSFERASE"/>
    <property type="match status" value="1"/>
</dbReference>
<name>A0ABS8ES48_9FIRM</name>
<dbReference type="NCBIfam" id="TIGR03025">
    <property type="entry name" value="EPS_sugtrans"/>
    <property type="match status" value="1"/>
</dbReference>
<keyword evidence="5 7" id="KW-1133">Transmembrane helix</keyword>
<evidence type="ECO:0000256" key="1">
    <source>
        <dbReference type="ARBA" id="ARBA00004141"/>
    </source>
</evidence>
<dbReference type="Pfam" id="PF02397">
    <property type="entry name" value="Bac_transf"/>
    <property type="match status" value="1"/>
</dbReference>
<evidence type="ECO:0000259" key="8">
    <source>
        <dbReference type="Pfam" id="PF02397"/>
    </source>
</evidence>
<keyword evidence="3" id="KW-0808">Transferase</keyword>
<feature type="domain" description="Bacterial sugar transferase" evidence="8">
    <location>
        <begin position="258"/>
        <end position="437"/>
    </location>
</feature>
<organism evidence="9 10">
    <name type="scientific">Hominisplanchenecus faecis</name>
    <dbReference type="NCBI Taxonomy" id="2885351"/>
    <lineage>
        <taxon>Bacteria</taxon>
        <taxon>Bacillati</taxon>
        <taxon>Bacillota</taxon>
        <taxon>Clostridia</taxon>
        <taxon>Lachnospirales</taxon>
        <taxon>Lachnospiraceae</taxon>
        <taxon>Hominisplanchenecus</taxon>
    </lineage>
</organism>
<keyword evidence="6 7" id="KW-0472">Membrane</keyword>
<protein>
    <submittedName>
        <fullName evidence="9">Exopolysaccharide biosynthesis polyprenyl glycosylphosphotransferase</fullName>
    </submittedName>
</protein>
<evidence type="ECO:0000313" key="10">
    <source>
        <dbReference type="Proteomes" id="UP001299235"/>
    </source>
</evidence>
<dbReference type="EMBL" id="JAJEQE010000001">
    <property type="protein sequence ID" value="MCC2147789.1"/>
    <property type="molecule type" value="Genomic_DNA"/>
</dbReference>
<sequence>MENRERYKRLIMFLASAFILTLQTGVFAYVWFKDYAFSGAIGEAFWKRGNYVVIAQYALMLYFFYRIYGGFKVGYLRVFEVLYSQVLSVLCVNAITYLQLALIGRWKFTKFIEPILKMTGVDLVIVVAWVVFMRWIYTKIYPPRQMLLVYGDYSPQDLIQKISSREDKYNICEKIHISKGMDAIKGRIDEYHAVVLGDIPASERNILLKYCFEKDIRCYSIPKISDIMIMSAENIHLFDTSLLLFRHRGLTAEQQFFKRAFDIVTSLLGIIVASPFMIVIAILVKLYDKGPILYKQARLTKGGKVFYVMKFRSMRVDSEKQGARLAMKHDDRITPVGRVIRNLHLDELPQLFNILKGDMSMVGPRPERPQIAEEYKKAIPEFDYRLKVKAGLTGFAQVYGKYNTTPYDKLKLDLTYIENYSFVLDIKLMFLTFKILFQKENTEGVEKWQVTAATRENLEQIKEEEEKEMKETGKQQ</sequence>